<dbReference type="GO" id="GO:0032259">
    <property type="term" value="P:methylation"/>
    <property type="evidence" value="ECO:0007669"/>
    <property type="project" value="UniProtKB-KW"/>
</dbReference>
<sequence length="171" mass="19660">MLSNKILLPLLLRIFPTHYHLPIEYYFRKINGQLEAEMFELSKIIKHQQRVIDVGANNGLYSYHLARFSAVVESFEPQVECANVIKQYSRKFAPDKINVHNIALSNMNGVMNLNIPILRGKINTTLAKGCATYRNLDCEHETLTVPVKKLDDFNFNNVALIKIDVEGYESY</sequence>
<dbReference type="GO" id="GO:0008168">
    <property type="term" value="F:methyltransferase activity"/>
    <property type="evidence" value="ECO:0007669"/>
    <property type="project" value="UniProtKB-KW"/>
</dbReference>
<keyword evidence="2" id="KW-0808">Transferase</keyword>
<dbReference type="InterPro" id="IPR029063">
    <property type="entry name" value="SAM-dependent_MTases_sf"/>
</dbReference>
<proteinExistence type="predicted"/>
<dbReference type="EMBL" id="CP063311">
    <property type="protein sequence ID" value="QOV23330.1"/>
    <property type="molecule type" value="Genomic_DNA"/>
</dbReference>
<evidence type="ECO:0000313" key="3">
    <source>
        <dbReference type="Proteomes" id="UP000593846"/>
    </source>
</evidence>
<accession>A0A7S6REJ3</accession>
<feature type="domain" description="Methyltransferase FkbM" evidence="1">
    <location>
        <begin position="53"/>
        <end position="169"/>
    </location>
</feature>
<dbReference type="Pfam" id="PF05050">
    <property type="entry name" value="Methyltransf_21"/>
    <property type="match status" value="1"/>
</dbReference>
<name>A0A7S6REJ3_9CYAN</name>
<reference evidence="3" key="1">
    <citation type="submission" date="2020-10" db="EMBL/GenBank/DDBJ databases">
        <title>Genome-based taxonomic classification of the species Anabaenopsis elenkinii.</title>
        <authorList>
            <person name="Delbaje E."/>
            <person name="Andreote A.P.D."/>
            <person name="Pellegrinetti T.A."/>
            <person name="Cruz R.B."/>
            <person name="Branco L.H.Z."/>
            <person name="Fiore M.F."/>
        </authorList>
    </citation>
    <scope>NUCLEOTIDE SEQUENCE [LARGE SCALE GENOMIC DNA]</scope>
    <source>
        <strain evidence="3">CCIBt3563</strain>
    </source>
</reference>
<dbReference type="AlphaFoldDB" id="A0A7S6REJ3"/>
<keyword evidence="2" id="KW-0489">Methyltransferase</keyword>
<dbReference type="Proteomes" id="UP000593846">
    <property type="component" value="Chromosome"/>
</dbReference>
<dbReference type="InterPro" id="IPR006342">
    <property type="entry name" value="FkbM_mtfrase"/>
</dbReference>
<dbReference type="KEGG" id="aee:IM676_03125"/>
<organism evidence="2 3">
    <name type="scientific">Anabaenopsis elenkinii CCIBt3563</name>
    <dbReference type="NCBI Taxonomy" id="2779889"/>
    <lineage>
        <taxon>Bacteria</taxon>
        <taxon>Bacillati</taxon>
        <taxon>Cyanobacteriota</taxon>
        <taxon>Cyanophyceae</taxon>
        <taxon>Nostocales</taxon>
        <taxon>Nodulariaceae</taxon>
        <taxon>Anabaenopsis</taxon>
    </lineage>
</organism>
<dbReference type="RefSeq" id="WP_200988879.1">
    <property type="nucleotide sequence ID" value="NZ_CP063311.1"/>
</dbReference>
<gene>
    <name evidence="2" type="ORF">IM676_03125</name>
</gene>
<dbReference type="PANTHER" id="PTHR34203:SF15">
    <property type="entry name" value="SLL1173 PROTEIN"/>
    <property type="match status" value="1"/>
</dbReference>
<dbReference type="Gene3D" id="3.40.50.150">
    <property type="entry name" value="Vaccinia Virus protein VP39"/>
    <property type="match status" value="1"/>
</dbReference>
<dbReference type="SUPFAM" id="SSF53335">
    <property type="entry name" value="S-adenosyl-L-methionine-dependent methyltransferases"/>
    <property type="match status" value="1"/>
</dbReference>
<dbReference type="InterPro" id="IPR052514">
    <property type="entry name" value="SAM-dependent_MTase"/>
</dbReference>
<evidence type="ECO:0000259" key="1">
    <source>
        <dbReference type="Pfam" id="PF05050"/>
    </source>
</evidence>
<dbReference type="PANTHER" id="PTHR34203">
    <property type="entry name" value="METHYLTRANSFERASE, FKBM FAMILY PROTEIN"/>
    <property type="match status" value="1"/>
</dbReference>
<evidence type="ECO:0000313" key="2">
    <source>
        <dbReference type="EMBL" id="QOV23330.1"/>
    </source>
</evidence>
<keyword evidence="3" id="KW-1185">Reference proteome</keyword>
<protein>
    <submittedName>
        <fullName evidence="2">FkbM family methyltransferase</fullName>
    </submittedName>
</protein>
<dbReference type="NCBIfam" id="TIGR01444">
    <property type="entry name" value="fkbM_fam"/>
    <property type="match status" value="1"/>
</dbReference>